<protein>
    <recommendedName>
        <fullName evidence="7">Nucleoporin Nup133/Nup155-like C-terminal domain-containing protein</fullName>
    </recommendedName>
</protein>
<dbReference type="Proteomes" id="UP000051574">
    <property type="component" value="Unassembled WGS sequence"/>
</dbReference>
<evidence type="ECO:0000256" key="6">
    <source>
        <dbReference type="ARBA" id="ARBA00023242"/>
    </source>
</evidence>
<keyword evidence="4" id="KW-0653">Protein transport</keyword>
<sequence>PKQSLTYNYAIKYASDINLTGTLYDQMVCLIDIILDGLKSHMESIKGTEKEELLLKQYERDRFQLINQLVMNKQWNSAALLGEKYLDFKILVIICESTDNQQRLDEYMDRFNNEGFSKFVYEWYMQENKQAKLVNRCRKFNKTSNRTLYTFLSEHPFLSWMKDVFNQNFDGAAETLNDLALHETESVRRKKTMLSLSKLAKLAASDERNQDKFVDSVNRDLELIEFQEEVPDYEPHQMNATKINLSMELIEI</sequence>
<dbReference type="Pfam" id="PF03177">
    <property type="entry name" value="Nucleoporin_C"/>
    <property type="match status" value="1"/>
</dbReference>
<evidence type="ECO:0000256" key="2">
    <source>
        <dbReference type="ARBA" id="ARBA00022448"/>
    </source>
</evidence>
<dbReference type="GO" id="GO:0000972">
    <property type="term" value="P:transcription-dependent tethering of RNA polymerase II gene DNA at nuclear periphery"/>
    <property type="evidence" value="ECO:0007669"/>
    <property type="project" value="TreeGrafter"/>
</dbReference>
<keyword evidence="9" id="KW-1185">Reference proteome</keyword>
<organism evidence="8 9">
    <name type="scientific">Oryctes borbonicus</name>
    <dbReference type="NCBI Taxonomy" id="1629725"/>
    <lineage>
        <taxon>Eukaryota</taxon>
        <taxon>Metazoa</taxon>
        <taxon>Ecdysozoa</taxon>
        <taxon>Arthropoda</taxon>
        <taxon>Hexapoda</taxon>
        <taxon>Insecta</taxon>
        <taxon>Pterygota</taxon>
        <taxon>Neoptera</taxon>
        <taxon>Endopterygota</taxon>
        <taxon>Coleoptera</taxon>
        <taxon>Polyphaga</taxon>
        <taxon>Scarabaeiformia</taxon>
        <taxon>Scarabaeidae</taxon>
        <taxon>Dynastinae</taxon>
        <taxon>Oryctes</taxon>
    </lineage>
</organism>
<dbReference type="GO" id="GO:0006606">
    <property type="term" value="P:protein import into nucleus"/>
    <property type="evidence" value="ECO:0007669"/>
    <property type="project" value="TreeGrafter"/>
</dbReference>
<comment type="caution">
    <text evidence="8">The sequence shown here is derived from an EMBL/GenBank/DDBJ whole genome shotgun (WGS) entry which is preliminary data.</text>
</comment>
<keyword evidence="6" id="KW-0539">Nucleus</keyword>
<evidence type="ECO:0000256" key="5">
    <source>
        <dbReference type="ARBA" id="ARBA00023010"/>
    </source>
</evidence>
<accession>A0A0T6B0P2</accession>
<dbReference type="GO" id="GO:0031080">
    <property type="term" value="C:nuclear pore outer ring"/>
    <property type="evidence" value="ECO:0007669"/>
    <property type="project" value="TreeGrafter"/>
</dbReference>
<proteinExistence type="predicted"/>
<dbReference type="InterPro" id="IPR037624">
    <property type="entry name" value="Nup133-like"/>
</dbReference>
<evidence type="ECO:0000256" key="4">
    <source>
        <dbReference type="ARBA" id="ARBA00022927"/>
    </source>
</evidence>
<feature type="non-terminal residue" evidence="8">
    <location>
        <position position="1"/>
    </location>
</feature>
<keyword evidence="2" id="KW-0813">Transport</keyword>
<dbReference type="EMBL" id="LJIG01016325">
    <property type="protein sequence ID" value="KRT80940.1"/>
    <property type="molecule type" value="Genomic_DNA"/>
</dbReference>
<evidence type="ECO:0000259" key="7">
    <source>
        <dbReference type="Pfam" id="PF03177"/>
    </source>
</evidence>
<evidence type="ECO:0000256" key="1">
    <source>
        <dbReference type="ARBA" id="ARBA00004259"/>
    </source>
</evidence>
<name>A0A0T6B0P2_9SCAR</name>
<dbReference type="OrthoDB" id="103454at2759"/>
<comment type="subcellular location">
    <subcellularLocation>
        <location evidence="1">Nucleus envelope</location>
    </subcellularLocation>
</comment>
<keyword evidence="5" id="KW-0811">Translocation</keyword>
<evidence type="ECO:0000313" key="9">
    <source>
        <dbReference type="Proteomes" id="UP000051574"/>
    </source>
</evidence>
<reference evidence="8 9" key="1">
    <citation type="submission" date="2015-09" db="EMBL/GenBank/DDBJ databases">
        <title>Draft genome of the scarab beetle Oryctes borbonicus.</title>
        <authorList>
            <person name="Meyer J.M."/>
            <person name="Markov G.V."/>
            <person name="Baskaran P."/>
            <person name="Herrmann M."/>
            <person name="Sommer R.J."/>
            <person name="Roedelsperger C."/>
        </authorList>
    </citation>
    <scope>NUCLEOTIDE SEQUENCE [LARGE SCALE GENOMIC DNA]</scope>
    <source>
        <strain evidence="8">OB123</strain>
        <tissue evidence="8">Whole animal</tissue>
    </source>
</reference>
<dbReference type="PANTHER" id="PTHR13405:SF11">
    <property type="entry name" value="NUCLEAR PORE COMPLEX PROTEIN NUP133"/>
    <property type="match status" value="1"/>
</dbReference>
<keyword evidence="3" id="KW-0509">mRNA transport</keyword>
<feature type="domain" description="Nucleoporin Nup133/Nup155-like C-terminal" evidence="7">
    <location>
        <begin position="40"/>
        <end position="233"/>
    </location>
</feature>
<dbReference type="GO" id="GO:0016973">
    <property type="term" value="P:poly(A)+ mRNA export from nucleus"/>
    <property type="evidence" value="ECO:0007669"/>
    <property type="project" value="TreeGrafter"/>
</dbReference>
<evidence type="ECO:0000313" key="8">
    <source>
        <dbReference type="EMBL" id="KRT80940.1"/>
    </source>
</evidence>
<dbReference type="InterPro" id="IPR007187">
    <property type="entry name" value="Nucleoporin_Nup133/Nup155_C"/>
</dbReference>
<dbReference type="PANTHER" id="PTHR13405">
    <property type="entry name" value="NUCLEAR PORE COMPLEX PROTEIN NUP133"/>
    <property type="match status" value="1"/>
</dbReference>
<evidence type="ECO:0000256" key="3">
    <source>
        <dbReference type="ARBA" id="ARBA00022816"/>
    </source>
</evidence>
<dbReference type="GO" id="GO:0017056">
    <property type="term" value="F:structural constituent of nuclear pore"/>
    <property type="evidence" value="ECO:0007669"/>
    <property type="project" value="InterPro"/>
</dbReference>
<dbReference type="Gene3D" id="1.20.58.1380">
    <property type="match status" value="1"/>
</dbReference>
<dbReference type="AlphaFoldDB" id="A0A0T6B0P2"/>
<gene>
    <name evidence="8" type="ORF">AMK59_5694</name>
</gene>